<organism evidence="1 2">
    <name type="scientific">Lactobacillus pasteurii DSM 23907 = CRBIP 24.76</name>
    <dbReference type="NCBI Taxonomy" id="1423790"/>
    <lineage>
        <taxon>Bacteria</taxon>
        <taxon>Bacillati</taxon>
        <taxon>Bacillota</taxon>
        <taxon>Bacilli</taxon>
        <taxon>Lactobacillales</taxon>
        <taxon>Lactobacillaceae</taxon>
        <taxon>Lactobacillus</taxon>
    </lineage>
</organism>
<sequence>MLRIDYQGESELNEFLDKFIANIKYILFTILMEDHAPSFTLKRSRVIAYNSNWYNRAERPFTKAHEIGHAISSIVTVLYGGSSYSEEAIADMVATQLLYGLSKMVLVGQIKYLKMVRFMMIIGSNTCKKTLPQCAML</sequence>
<dbReference type="STRING" id="1423790.BN53_01185"/>
<reference evidence="1 2" key="1">
    <citation type="submission" date="2012-06" db="EMBL/GenBank/DDBJ databases">
        <title>Draft Genome Sequence of Lactobacillus pasteurii CRBIP 24.76T.</title>
        <authorList>
            <person name="Cousin S."/>
            <person name="Bouchier C."/>
            <person name="Loux V."/>
            <person name="Ma L."/>
            <person name="Creno S."/>
            <person name="Bizet C."/>
            <person name="Clermont D."/>
        </authorList>
    </citation>
    <scope>NUCLEOTIDE SEQUENCE [LARGE SCALE GENOMIC DNA]</scope>
    <source>
        <strain evidence="2">CRBIP 24.76T</strain>
    </source>
</reference>
<name>I7LAI4_9LACO</name>
<evidence type="ECO:0000313" key="2">
    <source>
        <dbReference type="Proteomes" id="UP000009311"/>
    </source>
</evidence>
<comment type="caution">
    <text evidence="1">The sequence shown here is derived from an EMBL/GenBank/DDBJ whole genome shotgun (WGS) entry which is preliminary data.</text>
</comment>
<protein>
    <recommendedName>
        <fullName evidence="3">IrrE N-terminal-like domain-containing protein</fullName>
    </recommendedName>
</protein>
<gene>
    <name evidence="1" type="ORF">BN53_01185</name>
</gene>
<evidence type="ECO:0008006" key="3">
    <source>
        <dbReference type="Google" id="ProtNLM"/>
    </source>
</evidence>
<keyword evidence="2" id="KW-1185">Reference proteome</keyword>
<dbReference type="AlphaFoldDB" id="I7LAI4"/>
<dbReference type="EMBL" id="CAKD01000010">
    <property type="protein sequence ID" value="CCI84726.1"/>
    <property type="molecule type" value="Genomic_DNA"/>
</dbReference>
<evidence type="ECO:0000313" key="1">
    <source>
        <dbReference type="EMBL" id="CCI84726.1"/>
    </source>
</evidence>
<proteinExistence type="predicted"/>
<accession>I7LAI4</accession>
<dbReference type="Proteomes" id="UP000009311">
    <property type="component" value="Unassembled WGS sequence"/>
</dbReference>